<keyword evidence="2" id="KW-1185">Reference proteome</keyword>
<comment type="caution">
    <text evidence="1">The sequence shown here is derived from an EMBL/GenBank/DDBJ whole genome shotgun (WGS) entry which is preliminary data.</text>
</comment>
<evidence type="ECO:0000313" key="1">
    <source>
        <dbReference type="EMBL" id="KAK1862179.1"/>
    </source>
</evidence>
<evidence type="ECO:0000313" key="2">
    <source>
        <dbReference type="Proteomes" id="UP000798662"/>
    </source>
</evidence>
<dbReference type="Proteomes" id="UP000798662">
    <property type="component" value="Chromosome 1"/>
</dbReference>
<organism evidence="1 2">
    <name type="scientific">Pyropia yezoensis</name>
    <name type="common">Susabi-nori</name>
    <name type="synonym">Porphyra yezoensis</name>
    <dbReference type="NCBI Taxonomy" id="2788"/>
    <lineage>
        <taxon>Eukaryota</taxon>
        <taxon>Rhodophyta</taxon>
        <taxon>Bangiophyceae</taxon>
        <taxon>Bangiales</taxon>
        <taxon>Bangiaceae</taxon>
        <taxon>Pyropia</taxon>
    </lineage>
</organism>
<protein>
    <submittedName>
        <fullName evidence="1">Uncharacterized protein</fullName>
    </submittedName>
</protein>
<accession>A0ACC3BWU8</accession>
<gene>
    <name evidence="1" type="ORF">I4F81_004754</name>
</gene>
<sequence>MAPAGGSRPRAVALLLAAAVAAVAAVVLPAPTAAGRSPPPPPSAATLFGGYWALTVVSSPPPPGAAAGGGGATGGADAAAVTGARLRLEAGGAAASASADSAADGGVVTGWLEAARPGTSAAATALTAVAVRGAGGPRSGELWIGTASTAGDLQSALVSPPPPPPLRRVLSFALAAAPNGEWVATGPAGNGDSDGTGDSDGGQYVLVMAADASRWTLSLSGGWTGGDPPLLVSAIGVPLSMREGTWWSRAVRKWGSSVGLVVAVIGSRLVSAAIRRGGARPSGGRPLAAAERKRNANEVTDLSGEEERENALRAAYRQVFGNAYIMEEERAELAIAESQFKLGALTVKELIRAMAKSSTYRARFFEGASQYRFIELNYKHLMGRAPDSQAEISTHVQLYSAAGYDAEIDSYLDSAEYETVFGENTIPFLRFRGAYTPCDSFNKQCALQGGWANSDKAMGGAALSGWNGSDGHQESTLIESYAAGKPVNYEAVAENTPLKSTAPNWYAVPDPALAPMPAFVSVKQVAALRSQVAALQATYEQALLAKLKAKDPLAGFRSMVSDMPVNDRGVAFSGGDALLANPYALQMGDDSPLAFGGSDAGSYKRYAAAMEADSVSRLEKSLEEAKRELLVLEAALSSSTVTGSVSKVTFAGDSATPGAAVLATSSDTSGRPVIKIASRPPKPVQQKSGGVLDNLPKVGLPSLPSQLPSLPALPKLPNPFAKK</sequence>
<proteinExistence type="predicted"/>
<reference evidence="1" key="1">
    <citation type="submission" date="2019-11" db="EMBL/GenBank/DDBJ databases">
        <title>Nori genome reveals adaptations in red seaweeds to the harsh intertidal environment.</title>
        <authorList>
            <person name="Wang D."/>
            <person name="Mao Y."/>
        </authorList>
    </citation>
    <scope>NUCLEOTIDE SEQUENCE</scope>
    <source>
        <tissue evidence="1">Gametophyte</tissue>
    </source>
</reference>
<name>A0ACC3BWU8_PYRYE</name>
<dbReference type="EMBL" id="CM020618">
    <property type="protein sequence ID" value="KAK1862179.1"/>
    <property type="molecule type" value="Genomic_DNA"/>
</dbReference>